<dbReference type="InterPro" id="IPR037165">
    <property type="entry name" value="AldOxase/xan_DH_Mopterin-bd_sf"/>
</dbReference>
<accession>A0ABX8TY02</accession>
<dbReference type="InterPro" id="IPR016208">
    <property type="entry name" value="Ald_Oxase/xanthine_DH-like"/>
</dbReference>
<dbReference type="Pfam" id="PF20256">
    <property type="entry name" value="MoCoBD_2"/>
    <property type="match status" value="1"/>
</dbReference>
<dbReference type="PANTHER" id="PTHR11908">
    <property type="entry name" value="XANTHINE DEHYDROGENASE"/>
    <property type="match status" value="1"/>
</dbReference>
<dbReference type="SUPFAM" id="SSF54665">
    <property type="entry name" value="CO dehydrogenase molybdoprotein N-domain-like"/>
    <property type="match status" value="1"/>
</dbReference>
<evidence type="ECO:0000256" key="2">
    <source>
        <dbReference type="ARBA" id="ARBA00023002"/>
    </source>
</evidence>
<proteinExistence type="predicted"/>
<dbReference type="Gene3D" id="3.30.365.10">
    <property type="entry name" value="Aldehyde oxidase/xanthine dehydrogenase, molybdopterin binding domain"/>
    <property type="match status" value="4"/>
</dbReference>
<evidence type="ECO:0000259" key="4">
    <source>
        <dbReference type="SMART" id="SM01008"/>
    </source>
</evidence>
<gene>
    <name evidence="5" type="primary">xdhA2</name>
    <name evidence="5" type="ORF">Nocox_13550</name>
</gene>
<evidence type="ECO:0000256" key="1">
    <source>
        <dbReference type="ARBA" id="ARBA00022505"/>
    </source>
</evidence>
<dbReference type="Proteomes" id="UP000824681">
    <property type="component" value="Chromosome"/>
</dbReference>
<evidence type="ECO:0000256" key="3">
    <source>
        <dbReference type="SAM" id="MobiDB-lite"/>
    </source>
</evidence>
<keyword evidence="2 5" id="KW-0560">Oxidoreductase</keyword>
<feature type="region of interest" description="Disordered" evidence="3">
    <location>
        <begin position="1"/>
        <end position="30"/>
    </location>
</feature>
<dbReference type="SMART" id="SM01008">
    <property type="entry name" value="Ald_Xan_dh_C"/>
    <property type="match status" value="1"/>
</dbReference>
<sequence length="756" mass="80062">MSIKYAETEPATGTSKYVGQGVDRRDGPAKTTGQARFAAEFPYPDLAYAALVHATIARGRIIALDTAAARAVRGVIDVLTHENAPAMKPAPKMSFLDLSSIASGTSVNYLATDEVHWNGQPIVVVVAETPETARYAASLVRPSYQELPATVDFAAGEPNAVPEKGIPIMESGADKGDARAALAAAPVSVDLRFSTPPYNHNAIEPHATTAVWDGDHLTLHEGAQNIPWLRKHLAQRFGVPETSVRILSPYVGGAFGGKSRAWAGTLLAALAARATGRAVRLALTRAGVYHTVGGRTPSTQRVALGADAQGRLTALIHTSVSRTGRIGGMPEPITAASHHLYAAPNIHLAQNVVQLDLLPNTFMRAPGESIGTFAVESAMDELAWQLGMDPIELRMRNEPERGPVGGQRFTHRMLKEAYALGAERFGWRERDPRPGVMRDGRWLVGMGVATAFHPSMRMPAQVTVRLGADGTLVVRSGMHEMGMGTATVQAQIAADEMGVPLESVHVEYGDSDLPPGPGAIGSVQTASAAAGVIDACAKLKKSALALARRAPGSPLRGHKLEDLVARDGGLHHAGGGQTYGEILTAAGRDHLEAESKAGMLGFVARTVLERRRKVRAATGAQFCEVRVDPDTMEVRVSRWLGVFDVGTVINAKTATSQLRGGIVMGIGMALSEQTLVDGRDGRIVNPSLSEYHVPVHADIPHIDVHYLNEPDPTTPLGLLGIGEVGITGVAAAVANAVRHATGKRVLDLPITLDKLL</sequence>
<dbReference type="GO" id="GO:0004854">
    <property type="term" value="F:xanthine dehydrogenase activity"/>
    <property type="evidence" value="ECO:0007669"/>
    <property type="project" value="UniProtKB-EC"/>
</dbReference>
<dbReference type="Pfam" id="PF02738">
    <property type="entry name" value="MoCoBD_1"/>
    <property type="match status" value="1"/>
</dbReference>
<dbReference type="InterPro" id="IPR008274">
    <property type="entry name" value="AldOxase/xan_DH_MoCoBD1"/>
</dbReference>
<keyword evidence="6" id="KW-1185">Reference proteome</keyword>
<dbReference type="RefSeq" id="WP_020547427.1">
    <property type="nucleotide sequence ID" value="NZ_CP068985.1"/>
</dbReference>
<dbReference type="InterPro" id="IPR046867">
    <property type="entry name" value="AldOxase/xan_DH_MoCoBD2"/>
</dbReference>
<evidence type="ECO:0000313" key="6">
    <source>
        <dbReference type="Proteomes" id="UP000824681"/>
    </source>
</evidence>
<dbReference type="Gene3D" id="3.90.1170.50">
    <property type="entry name" value="Aldehyde oxidase/xanthine dehydrogenase, a/b hammerhead"/>
    <property type="match status" value="1"/>
</dbReference>
<name>A0ABX8TY02_9ACTN</name>
<keyword evidence="1" id="KW-0500">Molybdenum</keyword>
<dbReference type="PANTHER" id="PTHR11908:SF132">
    <property type="entry name" value="ALDEHYDE OXIDASE 1-RELATED"/>
    <property type="match status" value="1"/>
</dbReference>
<dbReference type="EMBL" id="CP068985">
    <property type="protein sequence ID" value="QYC40327.1"/>
    <property type="molecule type" value="Genomic_DNA"/>
</dbReference>
<organism evidence="5 6">
    <name type="scientific">Nonomuraea coxensis DSM 45129</name>
    <dbReference type="NCBI Taxonomy" id="1122611"/>
    <lineage>
        <taxon>Bacteria</taxon>
        <taxon>Bacillati</taxon>
        <taxon>Actinomycetota</taxon>
        <taxon>Actinomycetes</taxon>
        <taxon>Streptosporangiales</taxon>
        <taxon>Streptosporangiaceae</taxon>
        <taxon>Nonomuraea</taxon>
    </lineage>
</organism>
<dbReference type="EC" id="1.17.1.4" evidence="5"/>
<evidence type="ECO:0000313" key="5">
    <source>
        <dbReference type="EMBL" id="QYC40327.1"/>
    </source>
</evidence>
<dbReference type="InterPro" id="IPR000674">
    <property type="entry name" value="Ald_Oxase/Xan_DH_a/b"/>
</dbReference>
<reference evidence="5 6" key="1">
    <citation type="journal article" date="2021" name="ACS Chem. Biol.">
        <title>Genomic-Led Discovery of a Novel Glycopeptide Antibiotic by Nonomuraea coxensis DSM 45129.</title>
        <authorList>
            <person name="Yushchuk O."/>
            <person name="Vior N.M."/>
            <person name="Andreo-Vidal A."/>
            <person name="Berini F."/>
            <person name="Ruckert C."/>
            <person name="Busche T."/>
            <person name="Binda E."/>
            <person name="Kalinowski J."/>
            <person name="Truman A.W."/>
            <person name="Marinelli F."/>
        </authorList>
    </citation>
    <scope>NUCLEOTIDE SEQUENCE [LARGE SCALE GENOMIC DNA]</scope>
    <source>
        <strain evidence="5 6">DSM 45129</strain>
    </source>
</reference>
<dbReference type="SUPFAM" id="SSF56003">
    <property type="entry name" value="Molybdenum cofactor-binding domain"/>
    <property type="match status" value="1"/>
</dbReference>
<dbReference type="InterPro" id="IPR036856">
    <property type="entry name" value="Ald_Oxase/Xan_DH_a/b_sf"/>
</dbReference>
<feature type="domain" description="Aldehyde oxidase/xanthine dehydrogenase a/b hammerhead" evidence="4">
    <location>
        <begin position="32"/>
        <end position="148"/>
    </location>
</feature>
<dbReference type="Pfam" id="PF01315">
    <property type="entry name" value="Ald_Xan_dh_C"/>
    <property type="match status" value="1"/>
</dbReference>
<protein>
    <submittedName>
        <fullName evidence="5">Xanthine dehydrogenase molybdenum-binding subunit</fullName>
        <ecNumber evidence="5">1.17.1.4</ecNumber>
    </submittedName>
</protein>